<dbReference type="AlphaFoldDB" id="A0A4C1YX14"/>
<sequence length="196" mass="21171">MIVGEGMTAGAARARQPHGRRGSRSPTPLLPHQACRDCVAVRCGERLSVQVRDRSGLCEGDHWPVAQRIRDWPPRSPRCSIDVDDAKRPSSRPMAPPLATPPVPGVTGTRCRRTRDTRRITSLHSLSPARPLPPSLPTTLRILTSLAATLRVSAAPDAAAIADEFETRSAFVASPTHERHSTCGRFPVPSVALICS</sequence>
<feature type="region of interest" description="Disordered" evidence="1">
    <location>
        <begin position="75"/>
        <end position="112"/>
    </location>
</feature>
<accession>A0A4C1YX14</accession>
<name>A0A4C1YX14_EUMVA</name>
<feature type="region of interest" description="Disordered" evidence="1">
    <location>
        <begin position="1"/>
        <end position="29"/>
    </location>
</feature>
<evidence type="ECO:0000313" key="2">
    <source>
        <dbReference type="EMBL" id="GBP79199.1"/>
    </source>
</evidence>
<gene>
    <name evidence="2" type="ORF">EVAR_53065_1</name>
</gene>
<keyword evidence="3" id="KW-1185">Reference proteome</keyword>
<comment type="caution">
    <text evidence="2">The sequence shown here is derived from an EMBL/GenBank/DDBJ whole genome shotgun (WGS) entry which is preliminary data.</text>
</comment>
<dbReference type="EMBL" id="BGZK01001404">
    <property type="protein sequence ID" value="GBP79199.1"/>
    <property type="molecule type" value="Genomic_DNA"/>
</dbReference>
<protein>
    <submittedName>
        <fullName evidence="2">Uncharacterized protein</fullName>
    </submittedName>
</protein>
<organism evidence="2 3">
    <name type="scientific">Eumeta variegata</name>
    <name type="common">Bagworm moth</name>
    <name type="synonym">Eumeta japonica</name>
    <dbReference type="NCBI Taxonomy" id="151549"/>
    <lineage>
        <taxon>Eukaryota</taxon>
        <taxon>Metazoa</taxon>
        <taxon>Ecdysozoa</taxon>
        <taxon>Arthropoda</taxon>
        <taxon>Hexapoda</taxon>
        <taxon>Insecta</taxon>
        <taxon>Pterygota</taxon>
        <taxon>Neoptera</taxon>
        <taxon>Endopterygota</taxon>
        <taxon>Lepidoptera</taxon>
        <taxon>Glossata</taxon>
        <taxon>Ditrysia</taxon>
        <taxon>Tineoidea</taxon>
        <taxon>Psychidae</taxon>
        <taxon>Oiketicinae</taxon>
        <taxon>Eumeta</taxon>
    </lineage>
</organism>
<dbReference type="Proteomes" id="UP000299102">
    <property type="component" value="Unassembled WGS sequence"/>
</dbReference>
<evidence type="ECO:0000313" key="3">
    <source>
        <dbReference type="Proteomes" id="UP000299102"/>
    </source>
</evidence>
<evidence type="ECO:0000256" key="1">
    <source>
        <dbReference type="SAM" id="MobiDB-lite"/>
    </source>
</evidence>
<proteinExistence type="predicted"/>
<feature type="compositionally biased region" description="Pro residues" evidence="1">
    <location>
        <begin position="94"/>
        <end position="104"/>
    </location>
</feature>
<reference evidence="2 3" key="1">
    <citation type="journal article" date="2019" name="Commun. Biol.">
        <title>The bagworm genome reveals a unique fibroin gene that provides high tensile strength.</title>
        <authorList>
            <person name="Kono N."/>
            <person name="Nakamura H."/>
            <person name="Ohtoshi R."/>
            <person name="Tomita M."/>
            <person name="Numata K."/>
            <person name="Arakawa K."/>
        </authorList>
    </citation>
    <scope>NUCLEOTIDE SEQUENCE [LARGE SCALE GENOMIC DNA]</scope>
</reference>